<gene>
    <name evidence="2" type="ORF">ERS008529_03530</name>
    <name evidence="3" type="ORF">ERS137968_04065</name>
</gene>
<evidence type="ECO:0000313" key="3">
    <source>
        <dbReference type="EMBL" id="CRY68935.1"/>
    </source>
</evidence>
<proteinExistence type="predicted"/>
<feature type="domain" description="DUF2135" evidence="1">
    <location>
        <begin position="25"/>
        <end position="51"/>
    </location>
</feature>
<protein>
    <submittedName>
        <fullName evidence="2">Uncharacterized protein conserved in bacteria</fullName>
    </submittedName>
</protein>
<evidence type="ECO:0000313" key="2">
    <source>
        <dbReference type="EMBL" id="CNI25935.1"/>
    </source>
</evidence>
<sequence length="65" mass="7273">MVTPDGERAWYGNRQLNNGGALDIDVTTAKLSIVSEEGTTNEKHESFIIPMRNPGELMRVKSFSY</sequence>
<accession>A0A0T9QS96</accession>
<reference evidence="3 4" key="1">
    <citation type="submission" date="2015-03" db="EMBL/GenBank/DDBJ databases">
        <authorList>
            <consortium name="Pathogen Informatics"/>
            <person name="Murphy D."/>
        </authorList>
    </citation>
    <scope>NUCLEOTIDE SEQUENCE [LARGE SCALE GENOMIC DNA]</scope>
    <source>
        <strain evidence="4">type strain: CIP110230</strain>
        <strain evidence="3">Type strain: CIP110230</strain>
    </source>
</reference>
<evidence type="ECO:0000313" key="5">
    <source>
        <dbReference type="Proteomes" id="UP000045840"/>
    </source>
</evidence>
<dbReference type="Proteomes" id="UP000044625">
    <property type="component" value="Unassembled WGS sequence"/>
</dbReference>
<dbReference type="InterPro" id="IPR019220">
    <property type="entry name" value="DUF2135"/>
</dbReference>
<name>A0A0T9QS96_9GAMM</name>
<dbReference type="EMBL" id="CWJL01000028">
    <property type="protein sequence ID" value="CRY68935.1"/>
    <property type="molecule type" value="Genomic_DNA"/>
</dbReference>
<dbReference type="EMBL" id="CQAZ01000036">
    <property type="protein sequence ID" value="CNI25935.1"/>
    <property type="molecule type" value="Genomic_DNA"/>
</dbReference>
<organism evidence="2 5">
    <name type="scientific">Yersinia pekkanenii</name>
    <dbReference type="NCBI Taxonomy" id="1288385"/>
    <lineage>
        <taxon>Bacteria</taxon>
        <taxon>Pseudomonadati</taxon>
        <taxon>Pseudomonadota</taxon>
        <taxon>Gammaproteobacteria</taxon>
        <taxon>Enterobacterales</taxon>
        <taxon>Yersiniaceae</taxon>
        <taxon>Yersinia</taxon>
    </lineage>
</organism>
<dbReference type="Pfam" id="PF09906">
    <property type="entry name" value="DUF2135"/>
    <property type="match status" value="1"/>
</dbReference>
<reference evidence="2" key="3">
    <citation type="submission" date="2015-03" db="EMBL/GenBank/DDBJ databases">
        <authorList>
            <person name="Murphy D."/>
        </authorList>
    </citation>
    <scope>NUCLEOTIDE SEQUENCE [LARGE SCALE GENOMIC DNA]</scope>
    <source>
        <strain evidence="2">A125KOH2</strain>
    </source>
</reference>
<keyword evidence="4" id="KW-1185">Reference proteome</keyword>
<reference evidence="5" key="2">
    <citation type="submission" date="2015-03" db="EMBL/GenBank/DDBJ databases">
        <authorList>
            <consortium name="Pathogen Informatics"/>
        </authorList>
    </citation>
    <scope>NUCLEOTIDE SEQUENCE [LARGE SCALE GENOMIC DNA]</scope>
    <source>
        <strain evidence="5">A125KOH2</strain>
    </source>
</reference>
<evidence type="ECO:0000259" key="1">
    <source>
        <dbReference type="Pfam" id="PF09906"/>
    </source>
</evidence>
<dbReference type="AlphaFoldDB" id="A0A0T9QS96"/>
<dbReference type="Proteomes" id="UP000045840">
    <property type="component" value="Unassembled WGS sequence"/>
</dbReference>
<dbReference type="STRING" id="1288385.ERS137968_04065"/>
<evidence type="ECO:0000313" key="4">
    <source>
        <dbReference type="Proteomes" id="UP000044625"/>
    </source>
</evidence>